<sequence>MAIKYLIIYTLLNTARAEKIVATDKHLCAGVAGGAGEEKTA</sequence>
<dbReference type="Proteomes" id="UP001628874">
    <property type="component" value="Unassembled WGS sequence"/>
</dbReference>
<reference evidence="1 2" key="1">
    <citation type="submission" date="2024-07" db="EMBL/GenBank/DDBJ databases">
        <authorList>
            <person name="Tripathy S."/>
        </authorList>
    </citation>
    <scope>NUCLEOTIDE SEQUENCE [LARGE SCALE GENOMIC DNA]</scope>
    <source>
        <strain evidence="1 2">VB-61278_2</strain>
    </source>
</reference>
<dbReference type="RefSeq" id="WP_272899778.1">
    <property type="nucleotide sequence ID" value="NZ_JBFQGM010000008.1"/>
</dbReference>
<evidence type="ECO:0000313" key="1">
    <source>
        <dbReference type="EMBL" id="MFL9463438.1"/>
    </source>
</evidence>
<comment type="caution">
    <text evidence="1">The sequence shown here is derived from an EMBL/GenBank/DDBJ whole genome shotgun (WGS) entry which is preliminary data.</text>
</comment>
<evidence type="ECO:0000313" key="2">
    <source>
        <dbReference type="Proteomes" id="UP001628874"/>
    </source>
</evidence>
<accession>A0ABW8WR56</accession>
<protein>
    <submittedName>
        <fullName evidence="1">Uncharacterized protein</fullName>
    </submittedName>
</protein>
<dbReference type="EMBL" id="JBFQGM010000008">
    <property type="protein sequence ID" value="MFL9463438.1"/>
    <property type="molecule type" value="Genomic_DNA"/>
</dbReference>
<proteinExistence type="predicted"/>
<keyword evidence="2" id="KW-1185">Reference proteome</keyword>
<name>A0ABW8WR56_9CYAN</name>
<gene>
    <name evidence="1" type="ORF">AB0759_22770</name>
</gene>
<organism evidence="1 2">
    <name type="scientific">Scytonema tolypothrichoides VB-61278_2</name>
    <dbReference type="NCBI Taxonomy" id="3232314"/>
    <lineage>
        <taxon>Bacteria</taxon>
        <taxon>Bacillati</taxon>
        <taxon>Cyanobacteriota</taxon>
        <taxon>Cyanophyceae</taxon>
        <taxon>Nostocales</taxon>
        <taxon>Scytonemataceae</taxon>
        <taxon>Scytonema</taxon>
    </lineage>
</organism>